<dbReference type="EMBL" id="JACSDZ010000014">
    <property type="protein sequence ID" value="KAF7387124.1"/>
    <property type="molecule type" value="Genomic_DNA"/>
</dbReference>
<evidence type="ECO:0000313" key="3">
    <source>
        <dbReference type="EMBL" id="KAF7387124.1"/>
    </source>
</evidence>
<feature type="chain" id="PRO_5032812413" evidence="2">
    <location>
        <begin position="17"/>
        <end position="74"/>
    </location>
</feature>
<gene>
    <name evidence="3" type="ORF">HZH68_012801</name>
</gene>
<evidence type="ECO:0000313" key="4">
    <source>
        <dbReference type="Proteomes" id="UP000617340"/>
    </source>
</evidence>
<keyword evidence="4" id="KW-1185">Reference proteome</keyword>
<proteinExistence type="predicted"/>
<keyword evidence="2" id="KW-0732">Signal</keyword>
<reference evidence="3" key="1">
    <citation type="journal article" date="2020" name="G3 (Bethesda)">
        <title>High-Quality Assemblies for Three Invasive Social Wasps from the &lt;i&gt;Vespula&lt;/i&gt; Genus.</title>
        <authorList>
            <person name="Harrop T.W.R."/>
            <person name="Guhlin J."/>
            <person name="McLaughlin G.M."/>
            <person name="Permina E."/>
            <person name="Stockwell P."/>
            <person name="Gilligan J."/>
            <person name="Le Lec M.F."/>
            <person name="Gruber M.A.M."/>
            <person name="Quinn O."/>
            <person name="Lovegrove M."/>
            <person name="Duncan E.J."/>
            <person name="Remnant E.J."/>
            <person name="Van Eeckhoven J."/>
            <person name="Graham B."/>
            <person name="Knapp R.A."/>
            <person name="Langford K.W."/>
            <person name="Kronenberg Z."/>
            <person name="Press M.O."/>
            <person name="Eacker S.M."/>
            <person name="Wilson-Rankin E.E."/>
            <person name="Purcell J."/>
            <person name="Lester P.J."/>
            <person name="Dearden P.K."/>
        </authorList>
    </citation>
    <scope>NUCLEOTIDE SEQUENCE</scope>
    <source>
        <strain evidence="3">Linc-1</strain>
    </source>
</reference>
<protein>
    <submittedName>
        <fullName evidence="3">Uncharacterized protein</fullName>
    </submittedName>
</protein>
<feature type="compositionally biased region" description="Gly residues" evidence="1">
    <location>
        <begin position="10"/>
        <end position="40"/>
    </location>
</feature>
<dbReference type="AlphaFoldDB" id="A0A834MXB7"/>
<feature type="compositionally biased region" description="Basic and acidic residues" evidence="1">
    <location>
        <begin position="64"/>
        <end position="74"/>
    </location>
</feature>
<evidence type="ECO:0000256" key="2">
    <source>
        <dbReference type="SAM" id="SignalP"/>
    </source>
</evidence>
<dbReference type="Proteomes" id="UP000617340">
    <property type="component" value="Unassembled WGS sequence"/>
</dbReference>
<comment type="caution">
    <text evidence="3">The sequence shown here is derived from an EMBL/GenBank/DDBJ whole genome shotgun (WGS) entry which is preliminary data.</text>
</comment>
<name>A0A834MXB7_VESGE</name>
<organism evidence="3 4">
    <name type="scientific">Vespula germanica</name>
    <name type="common">German yellow jacket</name>
    <name type="synonym">Paravespula germanica</name>
    <dbReference type="NCBI Taxonomy" id="30212"/>
    <lineage>
        <taxon>Eukaryota</taxon>
        <taxon>Metazoa</taxon>
        <taxon>Ecdysozoa</taxon>
        <taxon>Arthropoda</taxon>
        <taxon>Hexapoda</taxon>
        <taxon>Insecta</taxon>
        <taxon>Pterygota</taxon>
        <taxon>Neoptera</taxon>
        <taxon>Endopterygota</taxon>
        <taxon>Hymenoptera</taxon>
        <taxon>Apocrita</taxon>
        <taxon>Aculeata</taxon>
        <taxon>Vespoidea</taxon>
        <taxon>Vespidae</taxon>
        <taxon>Vespinae</taxon>
        <taxon>Vespula</taxon>
    </lineage>
</organism>
<accession>A0A834MXB7</accession>
<feature type="region of interest" description="Disordered" evidence="1">
    <location>
        <begin position="7"/>
        <end position="74"/>
    </location>
</feature>
<sequence length="74" mass="7387">MLVVVMVMFGSGGSDGDGGGGGVGDGNGSGSGGSGSGGGVARRDRNCRQYGSEQEQPEAMQPSTHRERRGEPSE</sequence>
<feature type="signal peptide" evidence="2">
    <location>
        <begin position="1"/>
        <end position="16"/>
    </location>
</feature>
<evidence type="ECO:0000256" key="1">
    <source>
        <dbReference type="SAM" id="MobiDB-lite"/>
    </source>
</evidence>